<dbReference type="InterPro" id="IPR012340">
    <property type="entry name" value="NA-bd_OB-fold"/>
</dbReference>
<comment type="subcellular location">
    <subcellularLocation>
        <location evidence="7">Cytoplasm</location>
    </subcellularLocation>
</comment>
<evidence type="ECO:0000256" key="8">
    <source>
        <dbReference type="RuleBase" id="RU000336"/>
    </source>
</evidence>
<feature type="domain" description="Aminoacyl-transfer RNA synthetases class-II family profile" evidence="10">
    <location>
        <begin position="202"/>
        <end position="507"/>
    </location>
</feature>
<evidence type="ECO:0000256" key="4">
    <source>
        <dbReference type="ARBA" id="ARBA00022840"/>
    </source>
</evidence>
<dbReference type="EC" id="6.1.1.6" evidence="7"/>
<dbReference type="InterPro" id="IPR004364">
    <property type="entry name" value="Aa-tRNA-synt_II"/>
</dbReference>
<comment type="similarity">
    <text evidence="7">Belongs to the class-II aminoacyl-tRNA synthetase family.</text>
</comment>
<keyword evidence="4 7" id="KW-0067">ATP-binding</keyword>
<gene>
    <name evidence="7 11" type="primary">lysS</name>
    <name evidence="11" type="ORF">FFA01_13230</name>
</gene>
<feature type="region of interest" description="Disordered" evidence="9">
    <location>
        <begin position="1"/>
        <end position="31"/>
    </location>
</feature>
<dbReference type="PRINTS" id="PR00982">
    <property type="entry name" value="TRNASYNTHLYS"/>
</dbReference>
<dbReference type="PANTHER" id="PTHR42918">
    <property type="entry name" value="LYSYL-TRNA SYNTHETASE"/>
    <property type="match status" value="1"/>
</dbReference>
<keyword evidence="3 7" id="KW-0547">Nucleotide-binding</keyword>
<feature type="compositionally biased region" description="Polar residues" evidence="9">
    <location>
        <begin position="1"/>
        <end position="13"/>
    </location>
</feature>
<comment type="cofactor">
    <cofactor evidence="7 8">
        <name>Mg(2+)</name>
        <dbReference type="ChEBI" id="CHEBI:18420"/>
    </cofactor>
    <text evidence="7 8">Binds 3 Mg(2+) ions per subunit.</text>
</comment>
<evidence type="ECO:0000256" key="3">
    <source>
        <dbReference type="ARBA" id="ARBA00022741"/>
    </source>
</evidence>
<dbReference type="InterPro" id="IPR045864">
    <property type="entry name" value="aa-tRNA-synth_II/BPL/LPL"/>
</dbReference>
<dbReference type="Pfam" id="PF00152">
    <property type="entry name" value="tRNA-synt_2"/>
    <property type="match status" value="1"/>
</dbReference>
<dbReference type="NCBIfam" id="TIGR00499">
    <property type="entry name" value="lysS_bact"/>
    <property type="match status" value="1"/>
</dbReference>
<organism evidence="11 12">
    <name type="scientific">Frigoribacterium faeni</name>
    <dbReference type="NCBI Taxonomy" id="145483"/>
    <lineage>
        <taxon>Bacteria</taxon>
        <taxon>Bacillati</taxon>
        <taxon>Actinomycetota</taxon>
        <taxon>Actinomycetes</taxon>
        <taxon>Micrococcales</taxon>
        <taxon>Microbacteriaceae</taxon>
        <taxon>Frigoribacterium</taxon>
    </lineage>
</organism>
<keyword evidence="1 7" id="KW-0436">Ligase</keyword>
<dbReference type="Proteomes" id="UP000321154">
    <property type="component" value="Unassembled WGS sequence"/>
</dbReference>
<evidence type="ECO:0000259" key="10">
    <source>
        <dbReference type="PROSITE" id="PS50862"/>
    </source>
</evidence>
<keyword evidence="7" id="KW-0963">Cytoplasm</keyword>
<evidence type="ECO:0000256" key="2">
    <source>
        <dbReference type="ARBA" id="ARBA00022723"/>
    </source>
</evidence>
<dbReference type="Gene3D" id="2.40.50.140">
    <property type="entry name" value="Nucleic acid-binding proteins"/>
    <property type="match status" value="1"/>
</dbReference>
<evidence type="ECO:0000256" key="1">
    <source>
        <dbReference type="ARBA" id="ARBA00022598"/>
    </source>
</evidence>
<dbReference type="PROSITE" id="PS50862">
    <property type="entry name" value="AA_TRNA_LIGASE_II"/>
    <property type="match status" value="1"/>
</dbReference>
<dbReference type="InterPro" id="IPR044136">
    <property type="entry name" value="Lys-tRNA-ligase_II_N"/>
</dbReference>
<comment type="catalytic activity">
    <reaction evidence="6 7 8">
        <text>tRNA(Lys) + L-lysine + ATP = L-lysyl-tRNA(Lys) + AMP + diphosphate</text>
        <dbReference type="Rhea" id="RHEA:20792"/>
        <dbReference type="Rhea" id="RHEA-COMP:9696"/>
        <dbReference type="Rhea" id="RHEA-COMP:9697"/>
        <dbReference type="ChEBI" id="CHEBI:30616"/>
        <dbReference type="ChEBI" id="CHEBI:32551"/>
        <dbReference type="ChEBI" id="CHEBI:33019"/>
        <dbReference type="ChEBI" id="CHEBI:78442"/>
        <dbReference type="ChEBI" id="CHEBI:78529"/>
        <dbReference type="ChEBI" id="CHEBI:456215"/>
        <dbReference type="EC" id="6.1.1.6"/>
    </reaction>
</comment>
<comment type="subunit">
    <text evidence="7">Homodimer.</text>
</comment>
<evidence type="ECO:0000256" key="6">
    <source>
        <dbReference type="ARBA" id="ARBA00048573"/>
    </source>
</evidence>
<dbReference type="HAMAP" id="MF_00252">
    <property type="entry name" value="Lys_tRNA_synth_class2"/>
    <property type="match status" value="1"/>
</dbReference>
<dbReference type="RefSeq" id="WP_146854241.1">
    <property type="nucleotide sequence ID" value="NZ_BAAAHR010000003.1"/>
</dbReference>
<dbReference type="SUPFAM" id="SSF55681">
    <property type="entry name" value="Class II aaRS and biotin synthetases"/>
    <property type="match status" value="1"/>
</dbReference>
<evidence type="ECO:0000256" key="7">
    <source>
        <dbReference type="HAMAP-Rule" id="MF_00252"/>
    </source>
</evidence>
<dbReference type="CDD" id="cd04322">
    <property type="entry name" value="LysRS_N"/>
    <property type="match status" value="1"/>
</dbReference>
<dbReference type="GO" id="GO:0016874">
    <property type="term" value="F:ligase activity"/>
    <property type="evidence" value="ECO:0007669"/>
    <property type="project" value="UniProtKB-KW"/>
</dbReference>
<dbReference type="InterPro" id="IPR002313">
    <property type="entry name" value="Lys-tRNA-ligase_II"/>
</dbReference>
<dbReference type="Gene3D" id="3.30.930.10">
    <property type="entry name" value="Bira Bifunctional Protein, Domain 2"/>
    <property type="match status" value="1"/>
</dbReference>
<feature type="binding site" evidence="7">
    <location>
        <position position="424"/>
    </location>
    <ligand>
        <name>Mg(2+)</name>
        <dbReference type="ChEBI" id="CHEBI:18420"/>
        <label>1</label>
    </ligand>
</feature>
<evidence type="ECO:0000256" key="9">
    <source>
        <dbReference type="SAM" id="MobiDB-lite"/>
    </source>
</evidence>
<feature type="binding site" evidence="7">
    <location>
        <position position="431"/>
    </location>
    <ligand>
        <name>Mg(2+)</name>
        <dbReference type="ChEBI" id="CHEBI:18420"/>
        <label>1</label>
    </ligand>
</feature>
<dbReference type="EMBL" id="BJUV01000010">
    <property type="protein sequence ID" value="GEK83014.1"/>
    <property type="molecule type" value="Genomic_DNA"/>
</dbReference>
<keyword evidence="2 7" id="KW-0479">Metal-binding</keyword>
<keyword evidence="5 7" id="KW-0030">Aminoacyl-tRNA synthetase</keyword>
<comment type="caution">
    <text evidence="11">The sequence shown here is derived from an EMBL/GenBank/DDBJ whole genome shotgun (WGS) entry which is preliminary data.</text>
</comment>
<dbReference type="SUPFAM" id="SSF50249">
    <property type="entry name" value="Nucleic acid-binding proteins"/>
    <property type="match status" value="1"/>
</dbReference>
<keyword evidence="12" id="KW-1185">Reference proteome</keyword>
<dbReference type="InterPro" id="IPR006195">
    <property type="entry name" value="aa-tRNA-synth_II"/>
</dbReference>
<dbReference type="InterPro" id="IPR018149">
    <property type="entry name" value="Lys-tRNA-synth_II_C"/>
</dbReference>
<evidence type="ECO:0000313" key="11">
    <source>
        <dbReference type="EMBL" id="GEK83014.1"/>
    </source>
</evidence>
<sequence length="510" mass="56199">MTASPDHTTSPDAASTDGDAEAAREASEQKQVRLAKRRRLLDSGREAYPVGVPVTDTIGAVRARYAELETDSRSGDVVGLAGRIVHARNTGKLCFAALQAGDGSRIQAMVSLAEVGEQSLSDWKELVDLGDHVFVTGEVISSRRGELSIMVTDWTIASKAILPLPNLHGELSEETRVRQRYLDLIVRDQARLTVRARAAAVSSLRRTFDSYEYLEVETPMLQTMHGGAAARPFQTHSNAFDTELYLRIAPELFLKRAVVGGIDRVFEINRNFRNEGADSTHSPEFAMVEAYQAYGDYDQMARLTQELVQNAAMAVAGSHLVTLADGTEYDLGGEWRRLPMYESLSEAAGRTITPETSVADLQELAESVDLVVPHETHGKLVEELWEHFVKGTLDRPTFVTDFPVDTSPLVRSHRSKPGVVEKWDLYVRGFELATAYSELVDPVVQRERFVEQAALGARGDVEAMRLDEDFLTALEHGMPPSGGMGMGIDRLLMAITGLGIRETILFPLVK</sequence>
<keyword evidence="7" id="KW-0648">Protein biosynthesis</keyword>
<reference evidence="11 12" key="1">
    <citation type="submission" date="2019-07" db="EMBL/GenBank/DDBJ databases">
        <title>Whole genome shotgun sequence of Frigoribacterium faeni NBRC 103066.</title>
        <authorList>
            <person name="Hosoyama A."/>
            <person name="Uohara A."/>
            <person name="Ohji S."/>
            <person name="Ichikawa N."/>
        </authorList>
    </citation>
    <scope>NUCLEOTIDE SEQUENCE [LARGE SCALE GENOMIC DNA]</scope>
    <source>
        <strain evidence="11 12">NBRC 103066</strain>
    </source>
</reference>
<feature type="compositionally biased region" description="Basic and acidic residues" evidence="9">
    <location>
        <begin position="21"/>
        <end position="31"/>
    </location>
</feature>
<evidence type="ECO:0000256" key="5">
    <source>
        <dbReference type="ARBA" id="ARBA00023146"/>
    </source>
</evidence>
<accession>A0ABQ0UNH0</accession>
<evidence type="ECO:0000313" key="12">
    <source>
        <dbReference type="Proteomes" id="UP000321154"/>
    </source>
</evidence>
<dbReference type="InterPro" id="IPR004365">
    <property type="entry name" value="NA-bd_OB_tRNA"/>
</dbReference>
<dbReference type="NCBIfam" id="NF001756">
    <property type="entry name" value="PRK00484.1"/>
    <property type="match status" value="1"/>
</dbReference>
<dbReference type="Pfam" id="PF01336">
    <property type="entry name" value="tRNA_anti-codon"/>
    <property type="match status" value="1"/>
</dbReference>
<protein>
    <recommendedName>
        <fullName evidence="7">Lysine--tRNA ligase</fullName>
        <ecNumber evidence="7">6.1.1.6</ecNumber>
    </recommendedName>
    <alternativeName>
        <fullName evidence="7">Lysyl-tRNA synthetase</fullName>
        <shortName evidence="7">LysRS</shortName>
    </alternativeName>
</protein>
<keyword evidence="7 8" id="KW-0460">Magnesium</keyword>
<dbReference type="PANTHER" id="PTHR42918:SF15">
    <property type="entry name" value="LYSINE--TRNA LIGASE, CHLOROPLASTIC_MITOCHONDRIAL"/>
    <property type="match status" value="1"/>
</dbReference>
<feature type="binding site" evidence="7">
    <location>
        <position position="431"/>
    </location>
    <ligand>
        <name>Mg(2+)</name>
        <dbReference type="ChEBI" id="CHEBI:18420"/>
        <label>2</label>
    </ligand>
</feature>
<proteinExistence type="inferred from homology"/>
<name>A0ABQ0UNH0_9MICO</name>